<keyword evidence="2" id="KW-0732">Signal</keyword>
<name>A0A4Q7UX15_PSEST</name>
<feature type="chain" id="PRO_5020577998" description="Ricin-type beta-trefoil lectin protein" evidence="2">
    <location>
        <begin position="25"/>
        <end position="129"/>
    </location>
</feature>
<evidence type="ECO:0000313" key="3">
    <source>
        <dbReference type="EMBL" id="RZT85461.1"/>
    </source>
</evidence>
<protein>
    <recommendedName>
        <fullName evidence="5">Ricin-type beta-trefoil lectin protein</fullName>
    </recommendedName>
</protein>
<dbReference type="Proteomes" id="UP000291591">
    <property type="component" value="Unassembled WGS sequence"/>
</dbReference>
<feature type="signal peptide" evidence="2">
    <location>
        <begin position="1"/>
        <end position="24"/>
    </location>
</feature>
<accession>A0A4Q7UX15</accession>
<evidence type="ECO:0000256" key="2">
    <source>
        <dbReference type="SAM" id="SignalP"/>
    </source>
</evidence>
<keyword evidence="4" id="KW-1185">Reference proteome</keyword>
<dbReference type="AlphaFoldDB" id="A0A4Q7UX15"/>
<feature type="region of interest" description="Disordered" evidence="1">
    <location>
        <begin position="79"/>
        <end position="104"/>
    </location>
</feature>
<dbReference type="RefSeq" id="WP_130289915.1">
    <property type="nucleotide sequence ID" value="NZ_SHKL01000001.1"/>
</dbReference>
<dbReference type="EMBL" id="SHKL01000001">
    <property type="protein sequence ID" value="RZT85461.1"/>
    <property type="molecule type" value="Genomic_DNA"/>
</dbReference>
<feature type="region of interest" description="Disordered" evidence="1">
    <location>
        <begin position="23"/>
        <end position="59"/>
    </location>
</feature>
<organism evidence="3 4">
    <name type="scientific">Pseudonocardia sediminis</name>
    <dbReference type="NCBI Taxonomy" id="1397368"/>
    <lineage>
        <taxon>Bacteria</taxon>
        <taxon>Bacillati</taxon>
        <taxon>Actinomycetota</taxon>
        <taxon>Actinomycetes</taxon>
        <taxon>Pseudonocardiales</taxon>
        <taxon>Pseudonocardiaceae</taxon>
        <taxon>Pseudonocardia</taxon>
    </lineage>
</organism>
<gene>
    <name evidence="3" type="ORF">EV383_2327</name>
</gene>
<evidence type="ECO:0008006" key="5">
    <source>
        <dbReference type="Google" id="ProtNLM"/>
    </source>
</evidence>
<dbReference type="OrthoDB" id="3578845at2"/>
<evidence type="ECO:0000313" key="4">
    <source>
        <dbReference type="Proteomes" id="UP000291591"/>
    </source>
</evidence>
<reference evidence="3 4" key="1">
    <citation type="submission" date="2019-02" db="EMBL/GenBank/DDBJ databases">
        <title>Sequencing the genomes of 1000 actinobacteria strains.</title>
        <authorList>
            <person name="Klenk H.-P."/>
        </authorList>
    </citation>
    <scope>NUCLEOTIDE SEQUENCE [LARGE SCALE GENOMIC DNA]</scope>
    <source>
        <strain evidence="3 4">DSM 45779</strain>
    </source>
</reference>
<proteinExistence type="predicted"/>
<sequence length="129" mass="13245">MRRTVTLTLAGLTLGLAVAGTAAAAPEGAHGTYTARDGVTADGTRAERSAPLTDPELGTCFDLLTPDGRAATWARTENETDRLATVSERSCDGTGGATTDASPLTSLLAPGQDAPADHAWRSVRFSSMP</sequence>
<comment type="caution">
    <text evidence="3">The sequence shown here is derived from an EMBL/GenBank/DDBJ whole genome shotgun (WGS) entry which is preliminary data.</text>
</comment>
<evidence type="ECO:0000256" key="1">
    <source>
        <dbReference type="SAM" id="MobiDB-lite"/>
    </source>
</evidence>